<protein>
    <submittedName>
        <fullName evidence="4">Type II secretion system protein G</fullName>
    </submittedName>
</protein>
<keyword evidence="5" id="KW-1185">Reference proteome</keyword>
<dbReference type="SUPFAM" id="SSF54523">
    <property type="entry name" value="Pili subunits"/>
    <property type="match status" value="1"/>
</dbReference>
<evidence type="ECO:0000259" key="3">
    <source>
        <dbReference type="Pfam" id="PF07596"/>
    </source>
</evidence>
<dbReference type="KEGG" id="gaz:Pan241w_50750"/>
<dbReference type="PROSITE" id="PS00409">
    <property type="entry name" value="PROKAR_NTER_METHYL"/>
    <property type="match status" value="1"/>
</dbReference>
<feature type="domain" description="DUF1559" evidence="3">
    <location>
        <begin position="35"/>
        <end position="293"/>
    </location>
</feature>
<proteinExistence type="predicted"/>
<sequence>MMQQHTRKRGFTLIELLVVIAIIAILIALLLPAVQQAREAARKSACKNNMKQLGLAFHNYHETFKQFPLQQTCCGPADSGTPAPQTWRIRHSWTVRILPYVDQAPLYNQINFSTDGMHGTNLALKKERLKVVECPSDPLIQDTDTGADDISGEQRGQTDYAISAGGHPNNTSTTPGTSGAAYGQFSSIPRVRDVRGMFSRSGYSARISQVTDGTTNTIMIGEVVGPLCLWQDWGYQSWGTMAHPINYRNEELIAGTVSRGDHSVCIGFRSRHEGGAFFTMADGSVHFLSENIDGNLYRNLGDKADGNPVDGFGG</sequence>
<dbReference type="NCBIfam" id="TIGR02532">
    <property type="entry name" value="IV_pilin_GFxxxE"/>
    <property type="match status" value="1"/>
</dbReference>
<evidence type="ECO:0000256" key="1">
    <source>
        <dbReference type="SAM" id="MobiDB-lite"/>
    </source>
</evidence>
<feature type="transmembrane region" description="Helical" evidence="2">
    <location>
        <begin position="12"/>
        <end position="34"/>
    </location>
</feature>
<dbReference type="RefSeq" id="WP_315940500.1">
    <property type="nucleotide sequence ID" value="NZ_CP036269.1"/>
</dbReference>
<reference evidence="4 5" key="1">
    <citation type="submission" date="2019-02" db="EMBL/GenBank/DDBJ databases">
        <title>Deep-cultivation of Planctomycetes and their phenomic and genomic characterization uncovers novel biology.</title>
        <authorList>
            <person name="Wiegand S."/>
            <person name="Jogler M."/>
            <person name="Boedeker C."/>
            <person name="Pinto D."/>
            <person name="Vollmers J."/>
            <person name="Rivas-Marin E."/>
            <person name="Kohn T."/>
            <person name="Peeters S.H."/>
            <person name="Heuer A."/>
            <person name="Rast P."/>
            <person name="Oberbeckmann S."/>
            <person name="Bunk B."/>
            <person name="Jeske O."/>
            <person name="Meyerdierks A."/>
            <person name="Storesund J.E."/>
            <person name="Kallscheuer N."/>
            <person name="Luecker S."/>
            <person name="Lage O.M."/>
            <person name="Pohl T."/>
            <person name="Merkel B.J."/>
            <person name="Hornburger P."/>
            <person name="Mueller R.-W."/>
            <person name="Bruemmer F."/>
            <person name="Labrenz M."/>
            <person name="Spormann A.M."/>
            <person name="Op den Camp H."/>
            <person name="Overmann J."/>
            <person name="Amann R."/>
            <person name="Jetten M.S.M."/>
            <person name="Mascher T."/>
            <person name="Medema M.H."/>
            <person name="Devos D.P."/>
            <person name="Kaster A.-K."/>
            <person name="Ovreas L."/>
            <person name="Rohde M."/>
            <person name="Galperin M.Y."/>
            <person name="Jogler C."/>
        </authorList>
    </citation>
    <scope>NUCLEOTIDE SEQUENCE [LARGE SCALE GENOMIC DNA]</scope>
    <source>
        <strain evidence="4 5">Pan241w</strain>
    </source>
</reference>
<feature type="region of interest" description="Disordered" evidence="1">
    <location>
        <begin position="159"/>
        <end position="180"/>
    </location>
</feature>
<evidence type="ECO:0000256" key="2">
    <source>
        <dbReference type="SAM" id="Phobius"/>
    </source>
</evidence>
<dbReference type="Proteomes" id="UP000317171">
    <property type="component" value="Chromosome"/>
</dbReference>
<dbReference type="AlphaFoldDB" id="A0A517RM34"/>
<accession>A0A517RM34</accession>
<evidence type="ECO:0000313" key="4">
    <source>
        <dbReference type="EMBL" id="QDT44958.1"/>
    </source>
</evidence>
<dbReference type="InterPro" id="IPR012902">
    <property type="entry name" value="N_methyl_site"/>
</dbReference>
<dbReference type="EMBL" id="CP036269">
    <property type="protein sequence ID" value="QDT44958.1"/>
    <property type="molecule type" value="Genomic_DNA"/>
</dbReference>
<keyword evidence="2" id="KW-0812">Transmembrane</keyword>
<organism evidence="4 5">
    <name type="scientific">Gimesia alba</name>
    <dbReference type="NCBI Taxonomy" id="2527973"/>
    <lineage>
        <taxon>Bacteria</taxon>
        <taxon>Pseudomonadati</taxon>
        <taxon>Planctomycetota</taxon>
        <taxon>Planctomycetia</taxon>
        <taxon>Planctomycetales</taxon>
        <taxon>Planctomycetaceae</taxon>
        <taxon>Gimesia</taxon>
    </lineage>
</organism>
<keyword evidence="2" id="KW-1133">Transmembrane helix</keyword>
<evidence type="ECO:0000313" key="5">
    <source>
        <dbReference type="Proteomes" id="UP000317171"/>
    </source>
</evidence>
<dbReference type="InterPro" id="IPR027558">
    <property type="entry name" value="Pre_pil_HX9DG_C"/>
</dbReference>
<dbReference type="InterPro" id="IPR045584">
    <property type="entry name" value="Pilin-like"/>
</dbReference>
<dbReference type="InterPro" id="IPR011453">
    <property type="entry name" value="DUF1559"/>
</dbReference>
<dbReference type="Pfam" id="PF07963">
    <property type="entry name" value="N_methyl"/>
    <property type="match status" value="1"/>
</dbReference>
<keyword evidence="2" id="KW-0472">Membrane</keyword>
<dbReference type="NCBIfam" id="TIGR04294">
    <property type="entry name" value="pre_pil_HX9DG"/>
    <property type="match status" value="1"/>
</dbReference>
<dbReference type="PANTHER" id="PTHR30093:SF2">
    <property type="entry name" value="TYPE II SECRETION SYSTEM PROTEIN H"/>
    <property type="match status" value="1"/>
</dbReference>
<dbReference type="PANTHER" id="PTHR30093">
    <property type="entry name" value="GENERAL SECRETION PATHWAY PROTEIN G"/>
    <property type="match status" value="1"/>
</dbReference>
<name>A0A517RM34_9PLAN</name>
<dbReference type="Gene3D" id="3.30.700.10">
    <property type="entry name" value="Glycoprotein, Type 4 Pilin"/>
    <property type="match status" value="1"/>
</dbReference>
<gene>
    <name evidence="4" type="primary">xcpT_42</name>
    <name evidence="4" type="ORF">Pan241w_50750</name>
</gene>
<feature type="compositionally biased region" description="Polar residues" evidence="1">
    <location>
        <begin position="168"/>
        <end position="177"/>
    </location>
</feature>
<dbReference type="Pfam" id="PF07596">
    <property type="entry name" value="SBP_bac_10"/>
    <property type="match status" value="1"/>
</dbReference>